<evidence type="ECO:0000313" key="4">
    <source>
        <dbReference type="Proteomes" id="UP001176468"/>
    </source>
</evidence>
<dbReference type="InterPro" id="IPR032710">
    <property type="entry name" value="NTF2-like_dom_sf"/>
</dbReference>
<gene>
    <name evidence="3" type="ORF">Q5H94_04740</name>
</gene>
<dbReference type="Gene3D" id="3.10.450.50">
    <property type="match status" value="1"/>
</dbReference>
<sequence>MVRYALIHPALMALAILAMPATVDAAPPKARPKAAAKTVAKPAPQPADAQSIEAATHDAYLAAINSNDIAAFSDAVTDDAVFQYPGAPQMVGKKAIVAWATTYFQLYTTRWEKVATGFTVAGDWAFEHYTYKSLDTDKSTGTASYDAGKGVAVFHHDKDGKWRVAIDGWSSDSGGK</sequence>
<dbReference type="EMBL" id="JAUQSZ010000002">
    <property type="protein sequence ID" value="MDO7841622.1"/>
    <property type="molecule type" value="Genomic_DNA"/>
</dbReference>
<comment type="caution">
    <text evidence="3">The sequence shown here is derived from an EMBL/GenBank/DDBJ whole genome shotgun (WGS) entry which is preliminary data.</text>
</comment>
<dbReference type="Proteomes" id="UP001176468">
    <property type="component" value="Unassembled WGS sequence"/>
</dbReference>
<evidence type="ECO:0000256" key="1">
    <source>
        <dbReference type="SAM" id="SignalP"/>
    </source>
</evidence>
<protein>
    <submittedName>
        <fullName evidence="3">Nuclear transport factor 2 family protein</fullName>
    </submittedName>
</protein>
<name>A0ABT8ZWM8_9SPHN</name>
<accession>A0ABT8ZWM8</accession>
<feature type="chain" id="PRO_5046588182" evidence="1">
    <location>
        <begin position="26"/>
        <end position="176"/>
    </location>
</feature>
<feature type="signal peptide" evidence="1">
    <location>
        <begin position="1"/>
        <end position="25"/>
    </location>
</feature>
<dbReference type="Pfam" id="PF12680">
    <property type="entry name" value="SnoaL_2"/>
    <property type="match status" value="1"/>
</dbReference>
<feature type="domain" description="SnoaL-like" evidence="2">
    <location>
        <begin position="59"/>
        <end position="163"/>
    </location>
</feature>
<organism evidence="3 4">
    <name type="scientific">Sphingomonas immobilis</name>
    <dbReference type="NCBI Taxonomy" id="3063997"/>
    <lineage>
        <taxon>Bacteria</taxon>
        <taxon>Pseudomonadati</taxon>
        <taxon>Pseudomonadota</taxon>
        <taxon>Alphaproteobacteria</taxon>
        <taxon>Sphingomonadales</taxon>
        <taxon>Sphingomonadaceae</taxon>
        <taxon>Sphingomonas</taxon>
    </lineage>
</organism>
<keyword evidence="4" id="KW-1185">Reference proteome</keyword>
<dbReference type="RefSeq" id="WP_304560063.1">
    <property type="nucleotide sequence ID" value="NZ_JAUQSZ010000002.1"/>
</dbReference>
<evidence type="ECO:0000259" key="2">
    <source>
        <dbReference type="Pfam" id="PF12680"/>
    </source>
</evidence>
<keyword evidence="1" id="KW-0732">Signal</keyword>
<reference evidence="3" key="1">
    <citation type="submission" date="2023-07" db="EMBL/GenBank/DDBJ databases">
        <authorList>
            <person name="Kim M.K."/>
        </authorList>
    </citation>
    <scope>NUCLEOTIDE SEQUENCE</scope>
    <source>
        <strain evidence="3">CA1-15</strain>
    </source>
</reference>
<proteinExistence type="predicted"/>
<dbReference type="InterPro" id="IPR037401">
    <property type="entry name" value="SnoaL-like"/>
</dbReference>
<evidence type="ECO:0000313" key="3">
    <source>
        <dbReference type="EMBL" id="MDO7841622.1"/>
    </source>
</evidence>
<dbReference type="SUPFAM" id="SSF54427">
    <property type="entry name" value="NTF2-like"/>
    <property type="match status" value="1"/>
</dbReference>